<evidence type="ECO:0000313" key="4">
    <source>
        <dbReference type="EMBL" id="SEU16117.1"/>
    </source>
</evidence>
<dbReference type="SUPFAM" id="SSF52540">
    <property type="entry name" value="P-loop containing nucleoside triphosphate hydrolases"/>
    <property type="match status" value="1"/>
</dbReference>
<dbReference type="RefSeq" id="WP_046714646.1">
    <property type="nucleotide sequence ID" value="NZ_BJXR01000033.1"/>
</dbReference>
<dbReference type="InterPro" id="IPR000863">
    <property type="entry name" value="Sulfotransferase_dom"/>
</dbReference>
<comment type="similarity">
    <text evidence="1">Belongs to the sulfotransferase 1 family.</text>
</comment>
<dbReference type="Gene3D" id="3.40.50.300">
    <property type="entry name" value="P-loop containing nucleotide triphosphate hydrolases"/>
    <property type="match status" value="1"/>
</dbReference>
<dbReference type="Pfam" id="PF00685">
    <property type="entry name" value="Sulfotransfer_1"/>
    <property type="match status" value="1"/>
</dbReference>
<dbReference type="EMBL" id="FOIB01000005">
    <property type="protein sequence ID" value="SEU16117.1"/>
    <property type="molecule type" value="Genomic_DNA"/>
</dbReference>
<evidence type="ECO:0000256" key="1">
    <source>
        <dbReference type="ARBA" id="ARBA00005771"/>
    </source>
</evidence>
<dbReference type="PANTHER" id="PTHR11783">
    <property type="entry name" value="SULFOTRANSFERASE SULT"/>
    <property type="match status" value="1"/>
</dbReference>
<name>A0ABY1CKV1_MYXFU</name>
<proteinExistence type="inferred from homology"/>
<keyword evidence="2" id="KW-0808">Transferase</keyword>
<evidence type="ECO:0000256" key="2">
    <source>
        <dbReference type="ARBA" id="ARBA00022679"/>
    </source>
</evidence>
<accession>A0ABY1CKV1</accession>
<organism evidence="4 5">
    <name type="scientific">Myxococcus fulvus</name>
    <dbReference type="NCBI Taxonomy" id="33"/>
    <lineage>
        <taxon>Bacteria</taxon>
        <taxon>Pseudomonadati</taxon>
        <taxon>Myxococcota</taxon>
        <taxon>Myxococcia</taxon>
        <taxon>Myxococcales</taxon>
        <taxon>Cystobacterineae</taxon>
        <taxon>Myxococcaceae</taxon>
        <taxon>Myxococcus</taxon>
    </lineage>
</organism>
<protein>
    <submittedName>
        <fullName evidence="4">Aryl sulfotransferase</fullName>
    </submittedName>
</protein>
<keyword evidence="5" id="KW-1185">Reference proteome</keyword>
<reference evidence="4 5" key="1">
    <citation type="submission" date="2016-10" db="EMBL/GenBank/DDBJ databases">
        <authorList>
            <person name="Varghese N."/>
            <person name="Submissions S."/>
        </authorList>
    </citation>
    <scope>NUCLEOTIDE SEQUENCE [LARGE SCALE GENOMIC DNA]</scope>
    <source>
        <strain evidence="4 5">DSM 16525</strain>
    </source>
</reference>
<gene>
    <name evidence="4" type="ORF">SAMN05443572_105434</name>
</gene>
<comment type="caution">
    <text evidence="4">The sequence shown here is derived from an EMBL/GenBank/DDBJ whole genome shotgun (WGS) entry which is preliminary data.</text>
</comment>
<evidence type="ECO:0000313" key="5">
    <source>
        <dbReference type="Proteomes" id="UP000183760"/>
    </source>
</evidence>
<evidence type="ECO:0000259" key="3">
    <source>
        <dbReference type="Pfam" id="PF00685"/>
    </source>
</evidence>
<sequence>MSALAPSARPRRPWLRFLLRQSIIGLTRLSGALAGAAERLRWVRLRHTWLKPRPGDIYIATSPKAGTTWMQMIVHQLVTQGRADFEHINQVSPFLEQLVRDAKAEALLDGLPSPRIIKTHLPYAQLKPPRDSRILYVTRNAADSLKSLYHHHYLVEDTPLDFSRFFRVVMDLDDPWLTHLESWWPHREDPNVLHVRYEDLVQDLEGGVRRVAAFCGLPIDESRMGDILEHCGIAYMKQHTQRFDNLGPRAAALARGTFIHQGGVGQGRAMLDEAQRAELDARVDSARQRLGMRGTGP</sequence>
<dbReference type="InterPro" id="IPR027417">
    <property type="entry name" value="P-loop_NTPase"/>
</dbReference>
<dbReference type="Proteomes" id="UP000183760">
    <property type="component" value="Unassembled WGS sequence"/>
</dbReference>
<feature type="domain" description="Sulfotransferase" evidence="3">
    <location>
        <begin position="55"/>
        <end position="284"/>
    </location>
</feature>